<comment type="caution">
    <text evidence="2">The sequence shown here is derived from an EMBL/GenBank/DDBJ whole genome shotgun (WGS) entry which is preliminary data.</text>
</comment>
<keyword evidence="3" id="KW-1185">Reference proteome</keyword>
<feature type="non-terminal residue" evidence="2">
    <location>
        <position position="1"/>
    </location>
</feature>
<feature type="compositionally biased region" description="Basic and acidic residues" evidence="1">
    <location>
        <begin position="8"/>
        <end position="25"/>
    </location>
</feature>
<gene>
    <name evidence="2" type="ORF">PCOR1329_LOCUS4075</name>
</gene>
<evidence type="ECO:0000256" key="1">
    <source>
        <dbReference type="SAM" id="MobiDB-lite"/>
    </source>
</evidence>
<dbReference type="EMBL" id="CAUYUJ010001058">
    <property type="protein sequence ID" value="CAK0793936.1"/>
    <property type="molecule type" value="Genomic_DNA"/>
</dbReference>
<dbReference type="Proteomes" id="UP001189429">
    <property type="component" value="Unassembled WGS sequence"/>
</dbReference>
<feature type="region of interest" description="Disordered" evidence="1">
    <location>
        <begin position="1"/>
        <end position="63"/>
    </location>
</feature>
<evidence type="ECO:0000313" key="2">
    <source>
        <dbReference type="EMBL" id="CAK0793936.1"/>
    </source>
</evidence>
<protein>
    <submittedName>
        <fullName evidence="2">Uncharacterized protein</fullName>
    </submittedName>
</protein>
<sequence length="121" mass="13385">WKTVVALDEGRHEAAVREGQGRDEGGGGGRGGRRRAARPVRGDATAAGPVRNDEEDDDDDNEGQPQCWLLWLLWLLRKCSLPRPRPAALAVAMLEMAGPAQVGPPARQQESWLCCRRCWSW</sequence>
<reference evidence="2" key="1">
    <citation type="submission" date="2023-10" db="EMBL/GenBank/DDBJ databases">
        <authorList>
            <person name="Chen Y."/>
            <person name="Shah S."/>
            <person name="Dougan E. K."/>
            <person name="Thang M."/>
            <person name="Chan C."/>
        </authorList>
    </citation>
    <scope>NUCLEOTIDE SEQUENCE [LARGE SCALE GENOMIC DNA]</scope>
</reference>
<proteinExistence type="predicted"/>
<evidence type="ECO:0000313" key="3">
    <source>
        <dbReference type="Proteomes" id="UP001189429"/>
    </source>
</evidence>
<feature type="compositionally biased region" description="Acidic residues" evidence="1">
    <location>
        <begin position="53"/>
        <end position="62"/>
    </location>
</feature>
<accession>A0ABN9PR42</accession>
<organism evidence="2 3">
    <name type="scientific">Prorocentrum cordatum</name>
    <dbReference type="NCBI Taxonomy" id="2364126"/>
    <lineage>
        <taxon>Eukaryota</taxon>
        <taxon>Sar</taxon>
        <taxon>Alveolata</taxon>
        <taxon>Dinophyceae</taxon>
        <taxon>Prorocentrales</taxon>
        <taxon>Prorocentraceae</taxon>
        <taxon>Prorocentrum</taxon>
    </lineage>
</organism>
<name>A0ABN9PR42_9DINO</name>